<dbReference type="AlphaFoldDB" id="A0A9J6FIY5"/>
<comment type="cofactor">
    <cofactor evidence="1">
        <name>Zn(2+)</name>
        <dbReference type="ChEBI" id="CHEBI:29105"/>
    </cofactor>
</comment>
<evidence type="ECO:0000256" key="1">
    <source>
        <dbReference type="ARBA" id="ARBA00001947"/>
    </source>
</evidence>
<evidence type="ECO:0000259" key="8">
    <source>
        <dbReference type="Pfam" id="PF01431"/>
    </source>
</evidence>
<reference evidence="10 11" key="1">
    <citation type="journal article" date="2020" name="Cell">
        <title>Large-Scale Comparative Analyses of Tick Genomes Elucidate Their Genetic Diversity and Vector Capacities.</title>
        <authorList>
            <consortium name="Tick Genome and Microbiome Consortium (TIGMIC)"/>
            <person name="Jia N."/>
            <person name="Wang J."/>
            <person name="Shi W."/>
            <person name="Du L."/>
            <person name="Sun Y."/>
            <person name="Zhan W."/>
            <person name="Jiang J.F."/>
            <person name="Wang Q."/>
            <person name="Zhang B."/>
            <person name="Ji P."/>
            <person name="Bell-Sakyi L."/>
            <person name="Cui X.M."/>
            <person name="Yuan T.T."/>
            <person name="Jiang B.G."/>
            <person name="Yang W.F."/>
            <person name="Lam T.T."/>
            <person name="Chang Q.C."/>
            <person name="Ding S.J."/>
            <person name="Wang X.J."/>
            <person name="Zhu J.G."/>
            <person name="Ruan X.D."/>
            <person name="Zhao L."/>
            <person name="Wei J.T."/>
            <person name="Ye R.Z."/>
            <person name="Que T.C."/>
            <person name="Du C.H."/>
            <person name="Zhou Y.H."/>
            <person name="Cheng J.X."/>
            <person name="Dai P.F."/>
            <person name="Guo W.B."/>
            <person name="Han X.H."/>
            <person name="Huang E.J."/>
            <person name="Li L.F."/>
            <person name="Wei W."/>
            <person name="Gao Y.C."/>
            <person name="Liu J.Z."/>
            <person name="Shao H.Z."/>
            <person name="Wang X."/>
            <person name="Wang C.C."/>
            <person name="Yang T.C."/>
            <person name="Huo Q.B."/>
            <person name="Li W."/>
            <person name="Chen H.Y."/>
            <person name="Chen S.E."/>
            <person name="Zhou L.G."/>
            <person name="Ni X.B."/>
            <person name="Tian J.H."/>
            <person name="Sheng Y."/>
            <person name="Liu T."/>
            <person name="Pan Y.S."/>
            <person name="Xia L.Y."/>
            <person name="Li J."/>
            <person name="Zhao F."/>
            <person name="Cao W.C."/>
        </authorList>
    </citation>
    <scope>NUCLEOTIDE SEQUENCE [LARGE SCALE GENOMIC DNA]</scope>
    <source>
        <strain evidence="10">HaeL-2018</strain>
    </source>
</reference>
<proteinExistence type="inferred from homology"/>
<evidence type="ECO:0000259" key="9">
    <source>
        <dbReference type="Pfam" id="PF05649"/>
    </source>
</evidence>
<dbReference type="PANTHER" id="PTHR11733:SF241">
    <property type="entry name" value="GH26575P-RELATED"/>
    <property type="match status" value="1"/>
</dbReference>
<dbReference type="Pfam" id="PF05649">
    <property type="entry name" value="Peptidase_M13_N"/>
    <property type="match status" value="1"/>
</dbReference>
<feature type="domain" description="Peptidase M13 C-terminal" evidence="8">
    <location>
        <begin position="457"/>
        <end position="532"/>
    </location>
</feature>
<dbReference type="GO" id="GO:0016485">
    <property type="term" value="P:protein processing"/>
    <property type="evidence" value="ECO:0007669"/>
    <property type="project" value="TreeGrafter"/>
</dbReference>
<keyword evidence="6" id="KW-0862">Zinc</keyword>
<dbReference type="GO" id="GO:0004222">
    <property type="term" value="F:metalloendopeptidase activity"/>
    <property type="evidence" value="ECO:0007669"/>
    <property type="project" value="InterPro"/>
</dbReference>
<feature type="domain" description="Peptidase M13 N-terminal" evidence="9">
    <location>
        <begin position="196"/>
        <end position="400"/>
    </location>
</feature>
<dbReference type="OMA" id="RRYVAWH"/>
<protein>
    <submittedName>
        <fullName evidence="10">Uncharacterized protein</fullName>
    </submittedName>
</protein>
<evidence type="ECO:0000256" key="3">
    <source>
        <dbReference type="ARBA" id="ARBA00022670"/>
    </source>
</evidence>
<dbReference type="SUPFAM" id="SSF55486">
    <property type="entry name" value="Metalloproteases ('zincins'), catalytic domain"/>
    <property type="match status" value="1"/>
</dbReference>
<evidence type="ECO:0000256" key="7">
    <source>
        <dbReference type="ARBA" id="ARBA00023049"/>
    </source>
</evidence>
<name>A0A9J6FIY5_HAELO</name>
<evidence type="ECO:0000313" key="10">
    <source>
        <dbReference type="EMBL" id="KAH9362891.1"/>
    </source>
</evidence>
<keyword evidence="11" id="KW-1185">Reference proteome</keyword>
<organism evidence="10 11">
    <name type="scientific">Haemaphysalis longicornis</name>
    <name type="common">Bush tick</name>
    <dbReference type="NCBI Taxonomy" id="44386"/>
    <lineage>
        <taxon>Eukaryota</taxon>
        <taxon>Metazoa</taxon>
        <taxon>Ecdysozoa</taxon>
        <taxon>Arthropoda</taxon>
        <taxon>Chelicerata</taxon>
        <taxon>Arachnida</taxon>
        <taxon>Acari</taxon>
        <taxon>Parasitiformes</taxon>
        <taxon>Ixodida</taxon>
        <taxon>Ixodoidea</taxon>
        <taxon>Ixodidae</taxon>
        <taxon>Haemaphysalinae</taxon>
        <taxon>Haemaphysalis</taxon>
    </lineage>
</organism>
<dbReference type="InterPro" id="IPR018497">
    <property type="entry name" value="Peptidase_M13_C"/>
</dbReference>
<dbReference type="GO" id="GO:0046872">
    <property type="term" value="F:metal ion binding"/>
    <property type="evidence" value="ECO:0007669"/>
    <property type="project" value="UniProtKB-KW"/>
</dbReference>
<dbReference type="Gene3D" id="3.40.390.10">
    <property type="entry name" value="Collagenase (Catalytic Domain)"/>
    <property type="match status" value="2"/>
</dbReference>
<dbReference type="VEuPathDB" id="VectorBase:HLOH_048766"/>
<keyword evidence="4" id="KW-0479">Metal-binding</keyword>
<dbReference type="InterPro" id="IPR000718">
    <property type="entry name" value="Peptidase_M13"/>
</dbReference>
<dbReference type="Gene3D" id="1.10.1380.10">
    <property type="entry name" value="Neutral endopeptidase , domain2"/>
    <property type="match status" value="1"/>
</dbReference>
<feature type="domain" description="Peptidase M13 C-terminal" evidence="8">
    <location>
        <begin position="546"/>
        <end position="621"/>
    </location>
</feature>
<comment type="similarity">
    <text evidence="2">Belongs to the peptidase M13 family.</text>
</comment>
<sequence>MSCDQRGSARSKWRCSVTGAMLLGLPLSLLGLATCLGRRGTASSPGLCSTMSCRTAALALNISLSRSVRPCQDMQHFVCDGWPRMEPASTRVQMIMNYALGAYVVPHHGQSAVDKVVALYQGCVAGLSPGGDGGALRALLVDLGLTPNSASVGSTFRAVLRLSVRHGLHLLLAIRFNGSTISLKPVRPSVPPSNPDYVRRVAELALLDDPRAVAHDLQLIDRELDAVTAIVRADQPTRTVPMEVLADETGSLSDWLTQLPGTNSHTPTVVQLPFTVRGFANFLRRHRGDPALRRYVAWHTARVLGSLTQYELFHATLENRLGPMETSPGLVKTTCLAQAANLMPLAYNAFVVRHFATRRSRRALESIAEGLRAAATIQVRASQWMTDRSKAMAKNKLRKLSWLLPRQRSERQVNRHYSRLGNLAVTDFLKSYLAVTEHNSHTPDAAEANQAAVDVAYTPQQNNILVSAGILNTPFFEDTLPAAFNYAGLGQRMAFELLHVLDEQGSWYDDHGRHRNWWDESTAEQFRARMQCPHPGGGQAVLEGSALRLAYQAFQRTHQHVLLKGLEKYTPDQIFFISSCHQWCGHEDNMCNAVMRNMKEFAASFKCQPDDPMNPRERCDLLV</sequence>
<dbReference type="InterPro" id="IPR042089">
    <property type="entry name" value="Peptidase_M13_dom_2"/>
</dbReference>
<dbReference type="InterPro" id="IPR024079">
    <property type="entry name" value="MetalloPept_cat_dom_sf"/>
</dbReference>
<evidence type="ECO:0000256" key="5">
    <source>
        <dbReference type="ARBA" id="ARBA00022801"/>
    </source>
</evidence>
<keyword evidence="5" id="KW-0378">Hydrolase</keyword>
<dbReference type="GO" id="GO:0005886">
    <property type="term" value="C:plasma membrane"/>
    <property type="evidence" value="ECO:0007669"/>
    <property type="project" value="TreeGrafter"/>
</dbReference>
<evidence type="ECO:0000256" key="4">
    <source>
        <dbReference type="ARBA" id="ARBA00022723"/>
    </source>
</evidence>
<evidence type="ECO:0000256" key="6">
    <source>
        <dbReference type="ARBA" id="ARBA00022833"/>
    </source>
</evidence>
<gene>
    <name evidence="10" type="ORF">HPB48_015146</name>
</gene>
<dbReference type="PROSITE" id="PS51885">
    <property type="entry name" value="NEPRILYSIN"/>
    <property type="match status" value="1"/>
</dbReference>
<dbReference type="PANTHER" id="PTHR11733">
    <property type="entry name" value="ZINC METALLOPROTEASE FAMILY M13 NEPRILYSIN-RELATED"/>
    <property type="match status" value="1"/>
</dbReference>
<dbReference type="InterPro" id="IPR008753">
    <property type="entry name" value="Peptidase_M13_N"/>
</dbReference>
<keyword evidence="3" id="KW-0645">Protease</keyword>
<evidence type="ECO:0000313" key="11">
    <source>
        <dbReference type="Proteomes" id="UP000821853"/>
    </source>
</evidence>
<dbReference type="EMBL" id="JABSTR010000001">
    <property type="protein sequence ID" value="KAH9362891.1"/>
    <property type="molecule type" value="Genomic_DNA"/>
</dbReference>
<dbReference type="OrthoDB" id="6480101at2759"/>
<comment type="caution">
    <text evidence="10">The sequence shown here is derived from an EMBL/GenBank/DDBJ whole genome shotgun (WGS) entry which is preliminary data.</text>
</comment>
<evidence type="ECO:0000256" key="2">
    <source>
        <dbReference type="ARBA" id="ARBA00007357"/>
    </source>
</evidence>
<accession>A0A9J6FIY5</accession>
<dbReference type="Proteomes" id="UP000821853">
    <property type="component" value="Chromosome 1"/>
</dbReference>
<keyword evidence="7" id="KW-0482">Metalloprotease</keyword>
<dbReference type="Pfam" id="PF01431">
    <property type="entry name" value="Peptidase_M13"/>
    <property type="match status" value="2"/>
</dbReference>